<sequence length="273" mass="31561">MKLHHYTTIETLALILDSSKIRFNRLTNVDDIQEAELYGKYSVAPFLYVSCWTTSEVENIPLWTMYTANMKGVRITFEDKPFFYQKLDKPLHFVQGHTGDMYSPLTYDQICNEQCFVIPNFLDKSKFGGEMQYVPDVTDYYKEAVKLTFNPDGTANVELKSANDLAIHKNEYWKFQEEYRFSLLAFPAPPTGYDQSAWDNMHHHSANSIYHGVCPDNEFIDVDICPTLLRSIIVTLGPLTTFSEEVMVRSLIDKYCPEAKVEYSSLKGMIRTK</sequence>
<evidence type="ECO:0000313" key="2">
    <source>
        <dbReference type="Proteomes" id="UP000813876"/>
    </source>
</evidence>
<dbReference type="AlphaFoldDB" id="A0AAW4ZPN9"/>
<gene>
    <name evidence="1" type="ORF">GLP33_08945</name>
</gene>
<dbReference type="EMBL" id="WMCP01000008">
    <property type="protein sequence ID" value="MCF2301861.1"/>
    <property type="molecule type" value="Genomic_DNA"/>
</dbReference>
<proteinExistence type="predicted"/>
<reference evidence="1" key="1">
    <citation type="submission" date="2019-11" db="EMBL/GenBank/DDBJ databases">
        <title>Comparative genomics of photobacteria reveal adaptation to distinct habitats.</title>
        <authorList>
            <person name="Fuertes-Perez S."/>
            <person name="Hilgarth M."/>
            <person name="Vogel R.F."/>
        </authorList>
    </citation>
    <scope>NUCLEOTIDE SEQUENCE</scope>
    <source>
        <strain evidence="1">TMW2.2145</strain>
    </source>
</reference>
<evidence type="ECO:0000313" key="1">
    <source>
        <dbReference type="EMBL" id="MCF2301861.1"/>
    </source>
</evidence>
<organism evidence="1 2">
    <name type="scientific">Photobacterium phosphoreum</name>
    <dbReference type="NCBI Taxonomy" id="659"/>
    <lineage>
        <taxon>Bacteria</taxon>
        <taxon>Pseudomonadati</taxon>
        <taxon>Pseudomonadota</taxon>
        <taxon>Gammaproteobacteria</taxon>
        <taxon>Vibrionales</taxon>
        <taxon>Vibrionaceae</taxon>
        <taxon>Photobacterium</taxon>
    </lineage>
</organism>
<dbReference type="RefSeq" id="WP_232581076.1">
    <property type="nucleotide sequence ID" value="NZ_CBCPIA010000006.1"/>
</dbReference>
<protein>
    <submittedName>
        <fullName evidence="1">DUF2971 domain-containing protein</fullName>
    </submittedName>
</protein>
<comment type="caution">
    <text evidence="1">The sequence shown here is derived from an EMBL/GenBank/DDBJ whole genome shotgun (WGS) entry which is preliminary data.</text>
</comment>
<name>A0AAW4ZPN9_PHOPO</name>
<accession>A0AAW4ZPN9</accession>
<dbReference type="Proteomes" id="UP000813876">
    <property type="component" value="Unassembled WGS sequence"/>
</dbReference>